<dbReference type="PATRIC" id="fig|362787.3.peg.2130"/>
<organism evidence="2 3">
    <name type="scientific">Candidatus Protochlamydia amoebophila</name>
    <dbReference type="NCBI Taxonomy" id="362787"/>
    <lineage>
        <taxon>Bacteria</taxon>
        <taxon>Pseudomonadati</taxon>
        <taxon>Chlamydiota</taxon>
        <taxon>Chlamydiia</taxon>
        <taxon>Parachlamydiales</taxon>
        <taxon>Parachlamydiaceae</taxon>
        <taxon>Candidatus Protochlamydia</taxon>
    </lineage>
</organism>
<gene>
    <name evidence="2" type="ORF">DB44_GX00020</name>
</gene>
<feature type="domain" description="DUF7869" evidence="1">
    <location>
        <begin position="11"/>
        <end position="194"/>
    </location>
</feature>
<evidence type="ECO:0000313" key="3">
    <source>
        <dbReference type="Proteomes" id="UP000031465"/>
    </source>
</evidence>
<protein>
    <recommendedName>
        <fullName evidence="1">DUF7869 domain-containing protein</fullName>
    </recommendedName>
</protein>
<accession>A0A0C1JTW6</accession>
<sequence length="257" mass="28964">MPHTNTISLEGSPPLQAQIHGVINHGLQQRYLYLHQGQFGCGPDFAISILHHHLHHVLTGPHATAQYTLSPVDNCSHENKNKFMLAYCNWLIVNGVFHNIHLSFLPVGHTHEDIDQMFSTFVVGMHHEPCIASIQQFITSLNKWYNKPCTRPEAIFLQEAWSFKTWLSGHIPHIQGTSKPHTFQFFKNSATACVELWSKDYVSSDLQWEGPVSILRDDPPMTEPGLLSPACLDPEVLHDTEHALQNLEGCAALKQAL</sequence>
<evidence type="ECO:0000313" key="2">
    <source>
        <dbReference type="EMBL" id="KIC70662.1"/>
    </source>
</evidence>
<reference evidence="2 3" key="1">
    <citation type="journal article" date="2014" name="Mol. Biol. Evol.">
        <title>Massive expansion of Ubiquitination-related gene families within the Chlamydiae.</title>
        <authorList>
            <person name="Domman D."/>
            <person name="Collingro A."/>
            <person name="Lagkouvardos I."/>
            <person name="Gehre L."/>
            <person name="Weinmaier T."/>
            <person name="Rattei T."/>
            <person name="Subtil A."/>
            <person name="Horn M."/>
        </authorList>
    </citation>
    <scope>NUCLEOTIDE SEQUENCE [LARGE SCALE GENOMIC DNA]</scope>
    <source>
        <strain evidence="2 3">EI2</strain>
    </source>
</reference>
<dbReference type="PANTHER" id="PTHR33153:SF3">
    <property type="entry name" value="TRAFFICKING PROTEIN PARTICLE COMPLEX SUBUNIT 11 DOMAIN-CONTAINING PROTEIN"/>
    <property type="match status" value="1"/>
</dbReference>
<dbReference type="PANTHER" id="PTHR33153">
    <property type="entry name" value="MYND-TYPE DOMAIN-CONTAINING PROTEIN"/>
    <property type="match status" value="1"/>
</dbReference>
<name>A0A0C1JTW6_9BACT</name>
<proteinExistence type="predicted"/>
<dbReference type="EMBL" id="JSAN01000166">
    <property type="protein sequence ID" value="KIC70662.1"/>
    <property type="molecule type" value="Genomic_DNA"/>
</dbReference>
<dbReference type="InterPro" id="IPR057191">
    <property type="entry name" value="DUF7869"/>
</dbReference>
<evidence type="ECO:0000259" key="1">
    <source>
        <dbReference type="Pfam" id="PF25273"/>
    </source>
</evidence>
<dbReference type="Pfam" id="PF25273">
    <property type="entry name" value="DUF7869"/>
    <property type="match status" value="1"/>
</dbReference>
<dbReference type="AlphaFoldDB" id="A0A0C1JTW6"/>
<dbReference type="Proteomes" id="UP000031465">
    <property type="component" value="Unassembled WGS sequence"/>
</dbReference>
<comment type="caution">
    <text evidence="2">The sequence shown here is derived from an EMBL/GenBank/DDBJ whole genome shotgun (WGS) entry which is preliminary data.</text>
</comment>